<comment type="similarity">
    <text evidence="1">Belongs to the FAH family.</text>
</comment>
<dbReference type="InterPro" id="IPR011234">
    <property type="entry name" value="Fumarylacetoacetase-like_C"/>
</dbReference>
<keyword evidence="5" id="KW-1185">Reference proteome</keyword>
<feature type="domain" description="Fumarylacetoacetase-like C-terminal" evidence="3">
    <location>
        <begin position="79"/>
        <end position="289"/>
    </location>
</feature>
<protein>
    <submittedName>
        <fullName evidence="4">Fumarylacetoacetate hydrolase family protein</fullName>
    </submittedName>
</protein>
<dbReference type="PANTHER" id="PTHR11820:SF7">
    <property type="entry name" value="ACYLPYRUVASE FAHD1, MITOCHONDRIAL"/>
    <property type="match status" value="1"/>
</dbReference>
<reference evidence="4 5" key="1">
    <citation type="journal article" date="2016" name="Int. J. Syst. Evol. Microbiol.">
        <title>Peptococcus simiae sp. nov., isolated from rhesus macaque faeces and emended description of the genus Peptococcus.</title>
        <authorList>
            <person name="Shkoporov A.N."/>
            <person name="Efimov B.A."/>
            <person name="Kondova I."/>
            <person name="Ouwerling B."/>
            <person name="Chaplin A.V."/>
            <person name="Shcherbakova V.A."/>
            <person name="Langermans J.A.M."/>
        </authorList>
    </citation>
    <scope>NUCLEOTIDE SEQUENCE [LARGE SCALE GENOMIC DNA]</scope>
    <source>
        <strain evidence="4 5">M108</strain>
    </source>
</reference>
<dbReference type="GO" id="GO:0016787">
    <property type="term" value="F:hydrolase activity"/>
    <property type="evidence" value="ECO:0007669"/>
    <property type="project" value="UniProtKB-KW"/>
</dbReference>
<dbReference type="RefSeq" id="WP_408976437.1">
    <property type="nucleotide sequence ID" value="NZ_JBJUVG010000001.1"/>
</dbReference>
<dbReference type="Pfam" id="PF01557">
    <property type="entry name" value="FAA_hydrolase"/>
    <property type="match status" value="1"/>
</dbReference>
<dbReference type="SUPFAM" id="SSF56529">
    <property type="entry name" value="FAH"/>
    <property type="match status" value="1"/>
</dbReference>
<dbReference type="Proteomes" id="UP001631949">
    <property type="component" value="Unassembled WGS sequence"/>
</dbReference>
<dbReference type="EMBL" id="JBJUVG010000001">
    <property type="protein sequence ID" value="MFM9412806.1"/>
    <property type="molecule type" value="Genomic_DNA"/>
</dbReference>
<evidence type="ECO:0000259" key="3">
    <source>
        <dbReference type="Pfam" id="PF01557"/>
    </source>
</evidence>
<proteinExistence type="inferred from homology"/>
<organism evidence="4 5">
    <name type="scientific">Peptococcus simiae</name>
    <dbReference type="NCBI Taxonomy" id="1643805"/>
    <lineage>
        <taxon>Bacteria</taxon>
        <taxon>Bacillati</taxon>
        <taxon>Bacillota</taxon>
        <taxon>Clostridia</taxon>
        <taxon>Eubacteriales</taxon>
        <taxon>Peptococcaceae</taxon>
        <taxon>Peptococcus</taxon>
    </lineage>
</organism>
<evidence type="ECO:0000313" key="4">
    <source>
        <dbReference type="EMBL" id="MFM9412806.1"/>
    </source>
</evidence>
<keyword evidence="4" id="KW-0378">Hydrolase</keyword>
<dbReference type="Gene3D" id="3.90.850.10">
    <property type="entry name" value="Fumarylacetoacetase-like, C-terminal domain"/>
    <property type="match status" value="1"/>
</dbReference>
<name>A0ABW9GVM8_9FIRM</name>
<keyword evidence="2" id="KW-0479">Metal-binding</keyword>
<evidence type="ECO:0000256" key="2">
    <source>
        <dbReference type="ARBA" id="ARBA00022723"/>
    </source>
</evidence>
<accession>A0ABW9GVM8</accession>
<evidence type="ECO:0000313" key="5">
    <source>
        <dbReference type="Proteomes" id="UP001631949"/>
    </source>
</evidence>
<dbReference type="InterPro" id="IPR036663">
    <property type="entry name" value="Fumarylacetoacetase_C_sf"/>
</dbReference>
<dbReference type="PANTHER" id="PTHR11820">
    <property type="entry name" value="ACYLPYRUVASE"/>
    <property type="match status" value="1"/>
</dbReference>
<comment type="caution">
    <text evidence="4">The sequence shown here is derived from an EMBL/GenBank/DDBJ whole genome shotgun (WGS) entry which is preliminary data.</text>
</comment>
<gene>
    <name evidence="4" type="ORF">ACKQTC_00200</name>
</gene>
<sequence>MMKWATFNRPDGQTGFGPLTADRVCDLTGPAAAQGIRDLLDLVRHFPDLPIEDWQAAGESFDLAAVSLQAPFPRALRNVICLGKNYKEHVNEIKSLIDMPMDKPDYPIYFSKMISRFTGPQDPVHISGGATAEADYEVELALIIGKEGKDIAPEAAWDHIFGYTVGNDYSARDLQTAHRQWFHGKSLDGFCALGPVIVSRDDLPTPPALAIESFVNGDRRQHGRTDELIFDIPSILADFSRGTTLLPGDIILTGTPAGVGAGFDPPKFLQPGDEVISRIEGIGELRNTMV</sequence>
<evidence type="ECO:0000256" key="1">
    <source>
        <dbReference type="ARBA" id="ARBA00010211"/>
    </source>
</evidence>